<evidence type="ECO:0008006" key="11">
    <source>
        <dbReference type="Google" id="ProtNLM"/>
    </source>
</evidence>
<comment type="subcellular location">
    <subcellularLocation>
        <location evidence="1">Cell outer membrane</location>
    </subcellularLocation>
</comment>
<dbReference type="EMBL" id="BTPE01000006">
    <property type="protein sequence ID" value="GMQ33808.1"/>
    <property type="molecule type" value="Genomic_DNA"/>
</dbReference>
<dbReference type="SUPFAM" id="SSF56954">
    <property type="entry name" value="Outer membrane efflux proteins (OEP)"/>
    <property type="match status" value="1"/>
</dbReference>
<keyword evidence="3" id="KW-0813">Transport</keyword>
<dbReference type="Gene3D" id="1.20.1600.10">
    <property type="entry name" value="Outer membrane efflux proteins (OEP)"/>
    <property type="match status" value="1"/>
</dbReference>
<keyword evidence="8" id="KW-0732">Signal</keyword>
<comment type="caution">
    <text evidence="9">The sequence shown here is derived from an EMBL/GenBank/DDBJ whole genome shotgun (WGS) entry which is preliminary data.</text>
</comment>
<keyword evidence="4" id="KW-1134">Transmembrane beta strand</keyword>
<keyword evidence="7" id="KW-0998">Cell outer membrane</keyword>
<keyword evidence="6" id="KW-0472">Membrane</keyword>
<evidence type="ECO:0000256" key="2">
    <source>
        <dbReference type="ARBA" id="ARBA00007613"/>
    </source>
</evidence>
<protein>
    <recommendedName>
        <fullName evidence="11">Outer membrane efflux protein</fullName>
    </recommendedName>
</protein>
<reference evidence="9 10" key="1">
    <citation type="submission" date="2023-08" db="EMBL/GenBank/DDBJ databases">
        <title>Draft genome sequence of Algoriphagus taiwanensis.</title>
        <authorList>
            <person name="Takatani N."/>
            <person name="Hosokawa M."/>
            <person name="Sawabe T."/>
        </authorList>
    </citation>
    <scope>NUCLEOTIDE SEQUENCE [LARGE SCALE GENOMIC DNA]</scope>
    <source>
        <strain evidence="9 10">JCM 19755</strain>
    </source>
</reference>
<feature type="chain" id="PRO_5045159658" description="Outer membrane efflux protein" evidence="8">
    <location>
        <begin position="19"/>
        <end position="235"/>
    </location>
</feature>
<sequence length="235" mass="26788">MKKIFLFLLILAPAWASAQDMSEEVRLDRLLPLDSLVSLAVQNAPLIQRLSMGQAQREEEIKIARKSWMQHLALTGGYNYGNVVVADQMATPQDISTVFRTNTSATYTVGVSLRLPLSEFTTQKNRVSIQQYAIKEMEYQKKDLELTLTEEVIKRYNDLKRGLTTFKYQAQKVEANEAAVQVTENHFKTGTASIDQYRMALDILTTSKIELEKTKNDTWYALKSLEQLVGSPIFR</sequence>
<keyword evidence="5" id="KW-0812">Transmembrane</keyword>
<proteinExistence type="inferred from homology"/>
<evidence type="ECO:0000313" key="9">
    <source>
        <dbReference type="EMBL" id="GMQ33808.1"/>
    </source>
</evidence>
<comment type="similarity">
    <text evidence="2">Belongs to the outer membrane factor (OMF) (TC 1.B.17) family.</text>
</comment>
<dbReference type="InterPro" id="IPR051906">
    <property type="entry name" value="TolC-like"/>
</dbReference>
<dbReference type="InterPro" id="IPR003423">
    <property type="entry name" value="OMP_efflux"/>
</dbReference>
<evidence type="ECO:0000256" key="7">
    <source>
        <dbReference type="ARBA" id="ARBA00023237"/>
    </source>
</evidence>
<dbReference type="RefSeq" id="WP_338228644.1">
    <property type="nucleotide sequence ID" value="NZ_BTPE01000006.1"/>
</dbReference>
<evidence type="ECO:0000313" key="10">
    <source>
        <dbReference type="Proteomes" id="UP001307705"/>
    </source>
</evidence>
<dbReference type="PANTHER" id="PTHR30026">
    <property type="entry name" value="OUTER MEMBRANE PROTEIN TOLC"/>
    <property type="match status" value="1"/>
</dbReference>
<accession>A0ABQ6Q0T4</accession>
<organism evidence="9 10">
    <name type="scientific">Algoriphagus taiwanensis</name>
    <dbReference type="NCBI Taxonomy" id="1445656"/>
    <lineage>
        <taxon>Bacteria</taxon>
        <taxon>Pseudomonadati</taxon>
        <taxon>Bacteroidota</taxon>
        <taxon>Cytophagia</taxon>
        <taxon>Cytophagales</taxon>
        <taxon>Cyclobacteriaceae</taxon>
        <taxon>Algoriphagus</taxon>
    </lineage>
</organism>
<evidence type="ECO:0000256" key="4">
    <source>
        <dbReference type="ARBA" id="ARBA00022452"/>
    </source>
</evidence>
<evidence type="ECO:0000256" key="5">
    <source>
        <dbReference type="ARBA" id="ARBA00022692"/>
    </source>
</evidence>
<feature type="signal peptide" evidence="8">
    <location>
        <begin position="1"/>
        <end position="18"/>
    </location>
</feature>
<gene>
    <name evidence="9" type="ORF">Ataiwa_20800</name>
</gene>
<dbReference type="PANTHER" id="PTHR30026:SF20">
    <property type="entry name" value="OUTER MEMBRANE PROTEIN TOLC"/>
    <property type="match status" value="1"/>
</dbReference>
<dbReference type="Proteomes" id="UP001307705">
    <property type="component" value="Unassembled WGS sequence"/>
</dbReference>
<keyword evidence="10" id="KW-1185">Reference proteome</keyword>
<evidence type="ECO:0000256" key="8">
    <source>
        <dbReference type="SAM" id="SignalP"/>
    </source>
</evidence>
<evidence type="ECO:0000256" key="6">
    <source>
        <dbReference type="ARBA" id="ARBA00023136"/>
    </source>
</evidence>
<evidence type="ECO:0000256" key="1">
    <source>
        <dbReference type="ARBA" id="ARBA00004442"/>
    </source>
</evidence>
<dbReference type="Pfam" id="PF02321">
    <property type="entry name" value="OEP"/>
    <property type="match status" value="1"/>
</dbReference>
<evidence type="ECO:0000256" key="3">
    <source>
        <dbReference type="ARBA" id="ARBA00022448"/>
    </source>
</evidence>
<name>A0ABQ6Q0T4_9BACT</name>